<evidence type="ECO:0000256" key="3">
    <source>
        <dbReference type="ARBA" id="ARBA00022475"/>
    </source>
</evidence>
<feature type="domain" description="Major facilitator superfamily (MFS) profile" evidence="8">
    <location>
        <begin position="20"/>
        <end position="407"/>
    </location>
</feature>
<reference evidence="9 10" key="1">
    <citation type="submission" date="2020-08" db="EMBL/GenBank/DDBJ databases">
        <title>Genomic Encyclopedia of Type Strains, Phase IV (KMG-IV): sequencing the most valuable type-strain genomes for metagenomic binning, comparative biology and taxonomic classification.</title>
        <authorList>
            <person name="Goeker M."/>
        </authorList>
    </citation>
    <scope>NUCLEOTIDE SEQUENCE [LARGE SCALE GENOMIC DNA]</scope>
    <source>
        <strain evidence="9 10">DSM 29781</strain>
    </source>
</reference>
<dbReference type="InterPro" id="IPR036259">
    <property type="entry name" value="MFS_trans_sf"/>
</dbReference>
<feature type="transmembrane region" description="Helical" evidence="7">
    <location>
        <begin position="319"/>
        <end position="342"/>
    </location>
</feature>
<organism evidence="9 10">
    <name type="scientific">Quisquiliibacterium transsilvanicum</name>
    <dbReference type="NCBI Taxonomy" id="1549638"/>
    <lineage>
        <taxon>Bacteria</taxon>
        <taxon>Pseudomonadati</taxon>
        <taxon>Pseudomonadota</taxon>
        <taxon>Betaproteobacteria</taxon>
        <taxon>Burkholderiales</taxon>
        <taxon>Burkholderiaceae</taxon>
        <taxon>Quisquiliibacterium</taxon>
    </lineage>
</organism>
<dbReference type="GO" id="GO:0005886">
    <property type="term" value="C:plasma membrane"/>
    <property type="evidence" value="ECO:0007669"/>
    <property type="project" value="UniProtKB-SubCell"/>
</dbReference>
<dbReference type="CDD" id="cd06173">
    <property type="entry name" value="MFS_MefA_like"/>
    <property type="match status" value="1"/>
</dbReference>
<feature type="transmembrane region" description="Helical" evidence="7">
    <location>
        <begin position="24"/>
        <end position="46"/>
    </location>
</feature>
<dbReference type="EMBL" id="JACHGB010000002">
    <property type="protein sequence ID" value="MBB5270738.1"/>
    <property type="molecule type" value="Genomic_DNA"/>
</dbReference>
<gene>
    <name evidence="9" type="ORF">HNQ70_000742</name>
</gene>
<dbReference type="SUPFAM" id="SSF103473">
    <property type="entry name" value="MFS general substrate transporter"/>
    <property type="match status" value="1"/>
</dbReference>
<dbReference type="InterPro" id="IPR020846">
    <property type="entry name" value="MFS_dom"/>
</dbReference>
<evidence type="ECO:0000313" key="10">
    <source>
        <dbReference type="Proteomes" id="UP000532440"/>
    </source>
</evidence>
<evidence type="ECO:0000256" key="6">
    <source>
        <dbReference type="ARBA" id="ARBA00023136"/>
    </source>
</evidence>
<feature type="transmembrane region" description="Helical" evidence="7">
    <location>
        <begin position="149"/>
        <end position="174"/>
    </location>
</feature>
<keyword evidence="2" id="KW-0813">Transport</keyword>
<evidence type="ECO:0000259" key="8">
    <source>
        <dbReference type="PROSITE" id="PS50850"/>
    </source>
</evidence>
<keyword evidence="5 7" id="KW-1133">Transmembrane helix</keyword>
<dbReference type="Proteomes" id="UP000532440">
    <property type="component" value="Unassembled WGS sequence"/>
</dbReference>
<dbReference type="PROSITE" id="PS50850">
    <property type="entry name" value="MFS"/>
    <property type="match status" value="1"/>
</dbReference>
<keyword evidence="6 7" id="KW-0472">Membrane</keyword>
<feature type="transmembrane region" description="Helical" evidence="7">
    <location>
        <begin position="52"/>
        <end position="74"/>
    </location>
</feature>
<protein>
    <submittedName>
        <fullName evidence="9">Putative MFS family arabinose efflux permease</fullName>
    </submittedName>
</protein>
<feature type="transmembrane region" description="Helical" evidence="7">
    <location>
        <begin position="354"/>
        <end position="375"/>
    </location>
</feature>
<keyword evidence="4 7" id="KW-0812">Transmembrane</keyword>
<dbReference type="PANTHER" id="PTHR23513:SF11">
    <property type="entry name" value="STAPHYLOFERRIN A TRANSPORTER"/>
    <property type="match status" value="1"/>
</dbReference>
<dbReference type="RefSeq" id="WP_183964416.1">
    <property type="nucleotide sequence ID" value="NZ_BAABEW010000008.1"/>
</dbReference>
<proteinExistence type="predicted"/>
<dbReference type="InterPro" id="IPR010290">
    <property type="entry name" value="TM_effector"/>
</dbReference>
<feature type="transmembrane region" description="Helical" evidence="7">
    <location>
        <begin position="86"/>
        <end position="109"/>
    </location>
</feature>
<feature type="transmembrane region" description="Helical" evidence="7">
    <location>
        <begin position="262"/>
        <end position="283"/>
    </location>
</feature>
<feature type="transmembrane region" description="Helical" evidence="7">
    <location>
        <begin position="180"/>
        <end position="198"/>
    </location>
</feature>
<keyword evidence="10" id="KW-1185">Reference proteome</keyword>
<keyword evidence="3" id="KW-1003">Cell membrane</keyword>
<dbReference type="Pfam" id="PF05977">
    <property type="entry name" value="MFS_3"/>
    <property type="match status" value="1"/>
</dbReference>
<evidence type="ECO:0000256" key="1">
    <source>
        <dbReference type="ARBA" id="ARBA00004651"/>
    </source>
</evidence>
<feature type="transmembrane region" description="Helical" evidence="7">
    <location>
        <begin position="295"/>
        <end position="313"/>
    </location>
</feature>
<feature type="transmembrane region" description="Helical" evidence="7">
    <location>
        <begin position="115"/>
        <end position="137"/>
    </location>
</feature>
<sequence>MSGAASEPTLSPWRPLRNRTFRTAWLAALATYLVVWMQSVGGAWYMTSLTPSPFWVAMMQTAVSLPGFFWSLPAGVLADLVDRRRLLLVTQVLMLFASGLMAVLASGQWMGEGGLLFLTFMLGTGLALNAPAWQSALAESVPREDVTQAITLIGIAFNIARSIGPAIAGFVIVLSGSSGVFALNTVVLLYVTAVVWRWRMIPRTSPLPPERLLGGMRAGLRFFVHSAPVKAFLVRTLLFSACGSALWALLPAVAQQRLGASAAGFGTLIACLGIGAIAVGVLMPLIRARYTIERVLAVASVVFALTLVVVATVRSAWIVYPVLMAGGAAWTATMSKIHAGLVTTVPSWVSSRMIALYILVTQAGMAFGALLWGALAAWQGLQTTLLVSAAALLLTRFASRRYVLRYGEEREVTHSGPAEQPAAFTHPAMEAGPVAVELRYAIEPASREAFIEAATRLGDVRRRTGATFWRLYRDLADEHRFTERFIVESWVEYQRQLMRTTLVDRDIEDAVRAFQRPGTPITTAYFLAER</sequence>
<accession>A0A7W8HF49</accession>
<name>A0A7W8HF49_9BURK</name>
<evidence type="ECO:0000256" key="7">
    <source>
        <dbReference type="SAM" id="Phobius"/>
    </source>
</evidence>
<evidence type="ECO:0000256" key="4">
    <source>
        <dbReference type="ARBA" id="ARBA00022692"/>
    </source>
</evidence>
<evidence type="ECO:0000256" key="5">
    <source>
        <dbReference type="ARBA" id="ARBA00022989"/>
    </source>
</evidence>
<comment type="caution">
    <text evidence="9">The sequence shown here is derived from an EMBL/GenBank/DDBJ whole genome shotgun (WGS) entry which is preliminary data.</text>
</comment>
<dbReference type="Gene3D" id="1.20.1250.20">
    <property type="entry name" value="MFS general substrate transporter like domains"/>
    <property type="match status" value="1"/>
</dbReference>
<dbReference type="AlphaFoldDB" id="A0A7W8HF49"/>
<dbReference type="GO" id="GO:0022857">
    <property type="term" value="F:transmembrane transporter activity"/>
    <property type="evidence" value="ECO:0007669"/>
    <property type="project" value="InterPro"/>
</dbReference>
<evidence type="ECO:0000313" key="9">
    <source>
        <dbReference type="EMBL" id="MBB5270738.1"/>
    </source>
</evidence>
<dbReference type="PANTHER" id="PTHR23513">
    <property type="entry name" value="INTEGRAL MEMBRANE EFFLUX PROTEIN-RELATED"/>
    <property type="match status" value="1"/>
</dbReference>
<evidence type="ECO:0000256" key="2">
    <source>
        <dbReference type="ARBA" id="ARBA00022448"/>
    </source>
</evidence>
<feature type="transmembrane region" description="Helical" evidence="7">
    <location>
        <begin position="232"/>
        <end position="250"/>
    </location>
</feature>
<comment type="subcellular location">
    <subcellularLocation>
        <location evidence="1">Cell membrane</location>
        <topology evidence="1">Multi-pass membrane protein</topology>
    </subcellularLocation>
</comment>